<evidence type="ECO:0000259" key="2">
    <source>
        <dbReference type="Pfam" id="PF07007"/>
    </source>
</evidence>
<dbReference type="EMBL" id="FOQU01000011">
    <property type="protein sequence ID" value="SFJ81263.1"/>
    <property type="molecule type" value="Genomic_DNA"/>
</dbReference>
<accession>A0A1I3UEY7</accession>
<reference evidence="3 4" key="1">
    <citation type="submission" date="2016-10" db="EMBL/GenBank/DDBJ databases">
        <authorList>
            <person name="de Groot N.N."/>
        </authorList>
    </citation>
    <scope>NUCLEOTIDE SEQUENCE [LARGE SCALE GENOMIC DNA]</scope>
    <source>
        <strain evidence="3 4">LMG 23650</strain>
    </source>
</reference>
<dbReference type="AlphaFoldDB" id="A0A1I3UEY7"/>
<organism evidence="3 4">
    <name type="scientific">Paraburkholderia megapolitana</name>
    <dbReference type="NCBI Taxonomy" id="420953"/>
    <lineage>
        <taxon>Bacteria</taxon>
        <taxon>Pseudomonadati</taxon>
        <taxon>Pseudomonadota</taxon>
        <taxon>Betaproteobacteria</taxon>
        <taxon>Burkholderiales</taxon>
        <taxon>Burkholderiaceae</taxon>
        <taxon>Paraburkholderia</taxon>
    </lineage>
</organism>
<dbReference type="InterPro" id="IPR011990">
    <property type="entry name" value="TPR-like_helical_dom_sf"/>
</dbReference>
<dbReference type="Gene3D" id="1.25.40.10">
    <property type="entry name" value="Tetratricopeptide repeat domain"/>
    <property type="match status" value="1"/>
</dbReference>
<sequence length="479" mass="52504">MSELGTRSVVDIPTSTAPVNSGSHTTMIRRIAVLTGVLLGLVAISGAYAQGHDPQTPAGLTSLHTAAAKGNAQAEFAYGKALYDQQDPTLHNQAGLWIQKAADHGLAEAWYWLGYAGLGKEPPLVYYERAADMGYPPAFQEVFDALLFRAGASADVDAAKRYADLARKLKIDLGVFTKEELTTIDRCQQAGAPDLPPRDQPSPARMTALSNADCPDYQTNAKSPADWQRYRECLLSQDPVDNNQVAEVYANGWGVKRNPSLAIALVCHASTVPAELDGMVAALTETREQSTLKTPFRFCDYASSGMNSGMCSAESERVLNKQRNREIASLTRTWTAPQKASFGALRAAAEAFYSEHAQSEQDMSGSARASFIADEESSLHAAFLKDIKQFESGKLPPHADFARADQRLNAIYRKIMQRKDWSDEGTITADGIRKTEKLWITYRDAWVGFAASRYPDSSASDWKAWLTEQRIEQLQGFAS</sequence>
<name>A0A1I3UEY7_9BURK</name>
<dbReference type="OrthoDB" id="7340239at2"/>
<proteinExistence type="predicted"/>
<protein>
    <recommendedName>
        <fullName evidence="2">Lysozyme inhibitor LprI-like N-terminal domain-containing protein</fullName>
    </recommendedName>
</protein>
<dbReference type="Gene3D" id="1.20.1270.180">
    <property type="match status" value="1"/>
</dbReference>
<dbReference type="SUPFAM" id="SSF81901">
    <property type="entry name" value="HCP-like"/>
    <property type="match status" value="1"/>
</dbReference>
<dbReference type="RefSeq" id="WP_091018985.1">
    <property type="nucleotide sequence ID" value="NZ_CP041745.1"/>
</dbReference>
<keyword evidence="4" id="KW-1185">Reference proteome</keyword>
<feature type="domain" description="Lysozyme inhibitor LprI-like N-terminal" evidence="2">
    <location>
        <begin position="400"/>
        <end position="474"/>
    </location>
</feature>
<gene>
    <name evidence="3" type="ORF">SAMN05192543_111138</name>
</gene>
<dbReference type="Proteomes" id="UP000199548">
    <property type="component" value="Unassembled WGS sequence"/>
</dbReference>
<dbReference type="Pfam" id="PF07007">
    <property type="entry name" value="LprI"/>
    <property type="match status" value="1"/>
</dbReference>
<evidence type="ECO:0000256" key="1">
    <source>
        <dbReference type="SAM" id="MobiDB-lite"/>
    </source>
</evidence>
<evidence type="ECO:0000313" key="3">
    <source>
        <dbReference type="EMBL" id="SFJ81263.1"/>
    </source>
</evidence>
<feature type="region of interest" description="Disordered" evidence="1">
    <location>
        <begin position="188"/>
        <end position="215"/>
    </location>
</feature>
<evidence type="ECO:0000313" key="4">
    <source>
        <dbReference type="Proteomes" id="UP000199548"/>
    </source>
</evidence>
<dbReference type="InterPro" id="IPR009739">
    <property type="entry name" value="LprI-like_N"/>
</dbReference>